<comment type="subcellular location">
    <subcellularLocation>
        <location evidence="1 9 10">Cytoplasm</location>
    </subcellularLocation>
</comment>
<dbReference type="GO" id="GO:0003697">
    <property type="term" value="F:single-stranded DNA binding"/>
    <property type="evidence" value="ECO:0007669"/>
    <property type="project" value="UniProtKB-UniRule"/>
</dbReference>
<evidence type="ECO:0000256" key="11">
    <source>
        <dbReference type="SAM" id="MobiDB-lite"/>
    </source>
</evidence>
<dbReference type="GO" id="GO:0006260">
    <property type="term" value="P:DNA replication"/>
    <property type="evidence" value="ECO:0007669"/>
    <property type="project" value="UniProtKB-UniRule"/>
</dbReference>
<evidence type="ECO:0000256" key="3">
    <source>
        <dbReference type="ARBA" id="ARBA00020170"/>
    </source>
</evidence>
<keyword evidence="5 9" id="KW-0235">DNA replication</keyword>
<dbReference type="InterPro" id="IPR018078">
    <property type="entry name" value="DNA-binding_RecF_CS"/>
</dbReference>
<dbReference type="InterPro" id="IPR003395">
    <property type="entry name" value="RecF/RecN/SMC_N"/>
</dbReference>
<dbReference type="InterPro" id="IPR042174">
    <property type="entry name" value="RecF_2"/>
</dbReference>
<name>A0A840I2B0_9PROT</name>
<dbReference type="PROSITE" id="PS00618">
    <property type="entry name" value="RECF_2"/>
    <property type="match status" value="1"/>
</dbReference>
<sequence length="374" mass="40074">MTAIRRLTLQNVRSYAALDQRFDGRSVVLTGPNGSGKTNLLEAISLLSPGRGLRSARLSDVRRQGADGFGVGVSLGTDADPDETRLSIRSAPPRPERREARVDGQPASGPGAFLDHVAMSWLTPAQDRLFVEGASERRRFLDRMTLTQDRAHAQASAAYEHAMRQRNAALTGPRSPDPRLLTVLETQMAESGVAVAAARRATAAALARGYEGLREGAFPGAEVALEGFLEEGLAIRAASDVEAEFQERLANGRRRDAEAGRALTGPHRSDLHVTHTDKAQPARLCSTGEQKALLIGLVLAGAAARRDQADVPLILLLDEVAAHLDQHRRAALSDILEQLGCQAFLTGTDAELFDAWGARAQAFAVSEGTLTERG</sequence>
<dbReference type="InterPro" id="IPR027417">
    <property type="entry name" value="P-loop_NTPase"/>
</dbReference>
<gene>
    <name evidence="9" type="primary">recF</name>
    <name evidence="13" type="ORF">GGQ59_000828</name>
</gene>
<evidence type="ECO:0000256" key="1">
    <source>
        <dbReference type="ARBA" id="ARBA00004496"/>
    </source>
</evidence>
<dbReference type="NCBIfam" id="TIGR00611">
    <property type="entry name" value="recf"/>
    <property type="match status" value="1"/>
</dbReference>
<comment type="function">
    <text evidence="9 10">The RecF protein is involved in DNA metabolism; it is required for DNA replication and normal SOS inducibility. RecF binds preferentially to single-stranded, linear DNA. It also seems to bind ATP.</text>
</comment>
<dbReference type="InterPro" id="IPR001238">
    <property type="entry name" value="DNA-binding_RecF"/>
</dbReference>
<evidence type="ECO:0000256" key="5">
    <source>
        <dbReference type="ARBA" id="ARBA00022705"/>
    </source>
</evidence>
<dbReference type="Proteomes" id="UP000563524">
    <property type="component" value="Unassembled WGS sequence"/>
</dbReference>
<dbReference type="GO" id="GO:0006302">
    <property type="term" value="P:double-strand break repair"/>
    <property type="evidence" value="ECO:0007669"/>
    <property type="project" value="TreeGrafter"/>
</dbReference>
<dbReference type="RefSeq" id="WP_183816069.1">
    <property type="nucleotide sequence ID" value="NZ_JACHOB010000001.1"/>
</dbReference>
<feature type="domain" description="AAA+ ATPase" evidence="12">
    <location>
        <begin position="23"/>
        <end position="367"/>
    </location>
</feature>
<comment type="similarity">
    <text evidence="2 9 10">Belongs to the RecF family.</text>
</comment>
<evidence type="ECO:0000313" key="14">
    <source>
        <dbReference type="Proteomes" id="UP000563524"/>
    </source>
</evidence>
<dbReference type="PANTHER" id="PTHR32182:SF0">
    <property type="entry name" value="DNA REPLICATION AND REPAIR PROTEIN RECF"/>
    <property type="match status" value="1"/>
</dbReference>
<feature type="binding site" evidence="9">
    <location>
        <begin position="31"/>
        <end position="38"/>
    </location>
    <ligand>
        <name>ATP</name>
        <dbReference type="ChEBI" id="CHEBI:30616"/>
    </ligand>
</feature>
<keyword evidence="4 9" id="KW-0963">Cytoplasm</keyword>
<dbReference type="SUPFAM" id="SSF52540">
    <property type="entry name" value="P-loop containing nucleoside triphosphate hydrolases"/>
    <property type="match status" value="1"/>
</dbReference>
<evidence type="ECO:0000256" key="2">
    <source>
        <dbReference type="ARBA" id="ARBA00008016"/>
    </source>
</evidence>
<evidence type="ECO:0000259" key="12">
    <source>
        <dbReference type="SMART" id="SM00382"/>
    </source>
</evidence>
<accession>A0A840I2B0</accession>
<dbReference type="GO" id="GO:0009432">
    <property type="term" value="P:SOS response"/>
    <property type="evidence" value="ECO:0007669"/>
    <property type="project" value="UniProtKB-UniRule"/>
</dbReference>
<evidence type="ECO:0000256" key="6">
    <source>
        <dbReference type="ARBA" id="ARBA00022741"/>
    </source>
</evidence>
<dbReference type="InterPro" id="IPR003593">
    <property type="entry name" value="AAA+_ATPase"/>
</dbReference>
<keyword evidence="9 10" id="KW-0227">DNA damage</keyword>
<dbReference type="Gene3D" id="3.40.50.300">
    <property type="entry name" value="P-loop containing nucleotide triphosphate hydrolases"/>
    <property type="match status" value="1"/>
</dbReference>
<evidence type="ECO:0000313" key="13">
    <source>
        <dbReference type="EMBL" id="MBB4658328.1"/>
    </source>
</evidence>
<organism evidence="13 14">
    <name type="scientific">Parvularcula dongshanensis</name>
    <dbReference type="NCBI Taxonomy" id="1173995"/>
    <lineage>
        <taxon>Bacteria</taxon>
        <taxon>Pseudomonadati</taxon>
        <taxon>Pseudomonadota</taxon>
        <taxon>Alphaproteobacteria</taxon>
        <taxon>Parvularculales</taxon>
        <taxon>Parvularculaceae</taxon>
        <taxon>Parvularcula</taxon>
    </lineage>
</organism>
<keyword evidence="7 9" id="KW-0067">ATP-binding</keyword>
<protein>
    <recommendedName>
        <fullName evidence="3 9">DNA replication and repair protein RecF</fullName>
    </recommendedName>
</protein>
<keyword evidence="9 10" id="KW-0742">SOS response</keyword>
<dbReference type="PANTHER" id="PTHR32182">
    <property type="entry name" value="DNA REPLICATION AND REPAIR PROTEIN RECF"/>
    <property type="match status" value="1"/>
</dbReference>
<dbReference type="AlphaFoldDB" id="A0A840I2B0"/>
<proteinExistence type="inferred from homology"/>
<dbReference type="HAMAP" id="MF_00365">
    <property type="entry name" value="RecF"/>
    <property type="match status" value="1"/>
</dbReference>
<dbReference type="GO" id="GO:0005737">
    <property type="term" value="C:cytoplasm"/>
    <property type="evidence" value="ECO:0007669"/>
    <property type="project" value="UniProtKB-SubCell"/>
</dbReference>
<reference evidence="13 14" key="1">
    <citation type="submission" date="2020-08" db="EMBL/GenBank/DDBJ databases">
        <title>Genomic Encyclopedia of Type Strains, Phase IV (KMG-IV): sequencing the most valuable type-strain genomes for metagenomic binning, comparative biology and taxonomic classification.</title>
        <authorList>
            <person name="Goeker M."/>
        </authorList>
    </citation>
    <scope>NUCLEOTIDE SEQUENCE [LARGE SCALE GENOMIC DNA]</scope>
    <source>
        <strain evidence="13 14">DSM 102850</strain>
    </source>
</reference>
<keyword evidence="9 10" id="KW-0234">DNA repair</keyword>
<comment type="caution">
    <text evidence="13">The sequence shown here is derived from an EMBL/GenBank/DDBJ whole genome shotgun (WGS) entry which is preliminary data.</text>
</comment>
<dbReference type="GO" id="GO:0000731">
    <property type="term" value="P:DNA synthesis involved in DNA repair"/>
    <property type="evidence" value="ECO:0007669"/>
    <property type="project" value="TreeGrafter"/>
</dbReference>
<dbReference type="Pfam" id="PF02463">
    <property type="entry name" value="SMC_N"/>
    <property type="match status" value="1"/>
</dbReference>
<keyword evidence="8 9" id="KW-0238">DNA-binding</keyword>
<dbReference type="EMBL" id="JACHOB010000001">
    <property type="protein sequence ID" value="MBB4658328.1"/>
    <property type="molecule type" value="Genomic_DNA"/>
</dbReference>
<keyword evidence="6 9" id="KW-0547">Nucleotide-binding</keyword>
<dbReference type="Gene3D" id="1.20.1050.90">
    <property type="entry name" value="RecF/RecN/SMC, N-terminal domain"/>
    <property type="match status" value="1"/>
</dbReference>
<dbReference type="GO" id="GO:0005524">
    <property type="term" value="F:ATP binding"/>
    <property type="evidence" value="ECO:0007669"/>
    <property type="project" value="UniProtKB-UniRule"/>
</dbReference>
<keyword evidence="14" id="KW-1185">Reference proteome</keyword>
<feature type="region of interest" description="Disordered" evidence="11">
    <location>
        <begin position="72"/>
        <end position="107"/>
    </location>
</feature>
<evidence type="ECO:0000256" key="8">
    <source>
        <dbReference type="ARBA" id="ARBA00023125"/>
    </source>
</evidence>
<evidence type="ECO:0000256" key="9">
    <source>
        <dbReference type="HAMAP-Rule" id="MF_00365"/>
    </source>
</evidence>
<dbReference type="PROSITE" id="PS00617">
    <property type="entry name" value="RECF_1"/>
    <property type="match status" value="1"/>
</dbReference>
<dbReference type="SMART" id="SM00382">
    <property type="entry name" value="AAA"/>
    <property type="match status" value="1"/>
</dbReference>
<evidence type="ECO:0000256" key="10">
    <source>
        <dbReference type="RuleBase" id="RU000578"/>
    </source>
</evidence>
<evidence type="ECO:0000256" key="4">
    <source>
        <dbReference type="ARBA" id="ARBA00022490"/>
    </source>
</evidence>
<evidence type="ECO:0000256" key="7">
    <source>
        <dbReference type="ARBA" id="ARBA00022840"/>
    </source>
</evidence>